<accession>A0A2V1IND6</accession>
<evidence type="ECO:0000256" key="3">
    <source>
        <dbReference type="ARBA" id="ARBA00023002"/>
    </source>
</evidence>
<comment type="miscellaneous">
    <text evidence="6">The active site is a conserved redox-active cysteine residue, the peroxidatic cysteine (C(P)), which makes the nucleophilic attack on the peroxide substrate. The peroxide oxidizes the C(P)-SH to cysteine sulfenic acid (C(P)-SOH), which then reacts with another cysteine residue, the resolving cysteine (C(R)), to form a disulfide bridge. The disulfide is subsequently reduced by an appropriate electron donor to complete the catalytic cycle. In this atypical 2-Cys peroxiredoxin, C(R) is present in the same subunit to form an intramolecular disulfide. The disulfide is subsequently reduced by thioredoxin.</text>
</comment>
<evidence type="ECO:0000313" key="8">
    <source>
        <dbReference type="EMBL" id="PWB02334.1"/>
    </source>
</evidence>
<dbReference type="NCBIfam" id="NF001808">
    <property type="entry name" value="PRK00522.1"/>
    <property type="match status" value="1"/>
</dbReference>
<evidence type="ECO:0000256" key="2">
    <source>
        <dbReference type="ARBA" id="ARBA00022862"/>
    </source>
</evidence>
<comment type="similarity">
    <text evidence="6">Belongs to the peroxiredoxin family. Tpx subfamily.</text>
</comment>
<gene>
    <name evidence="6" type="primary">tpx</name>
    <name evidence="8" type="ORF">C5O23_06670</name>
</gene>
<dbReference type="RefSeq" id="WP_107032177.1">
    <property type="nucleotide sequence ID" value="NZ_CAJSYL010000001.1"/>
</dbReference>
<feature type="domain" description="Thioredoxin" evidence="7">
    <location>
        <begin position="18"/>
        <end position="167"/>
    </location>
</feature>
<dbReference type="Gene3D" id="3.40.30.10">
    <property type="entry name" value="Glutaredoxin"/>
    <property type="match status" value="1"/>
</dbReference>
<keyword evidence="1 6" id="KW-0575">Peroxidase</keyword>
<proteinExistence type="inferred from homology"/>
<dbReference type="InterPro" id="IPR018219">
    <property type="entry name" value="Tpx_CS"/>
</dbReference>
<dbReference type="PANTHER" id="PTHR43110">
    <property type="entry name" value="THIOL PEROXIDASE"/>
    <property type="match status" value="1"/>
</dbReference>
<dbReference type="AlphaFoldDB" id="A0A2V1IND6"/>
<sequence>METVFFKGQPCHTCGTVPSVGETAPCFHLSGPDLSQMICTDFAGKRVVLNIFPSLDTEVCAMSVRRFNEEAARLDDVVVICVSMDLPFAMGRFCTIENIKNVMFGSAFRSPLFGQKYGVQLVDGPLAGLLTRAVLILDENRRVIFRDLVEEITHEPDYEAALKVLSAKA</sequence>
<keyword evidence="5 6" id="KW-0676">Redox-active center</keyword>
<dbReference type="Pfam" id="PF08534">
    <property type="entry name" value="Redoxin"/>
    <property type="match status" value="1"/>
</dbReference>
<evidence type="ECO:0000259" key="7">
    <source>
        <dbReference type="PROSITE" id="PS51352"/>
    </source>
</evidence>
<comment type="function">
    <text evidence="6">Thiol-specific peroxidase that catalyzes the reduction of hydrogen peroxide and organic hydroperoxides to water and alcohols, respectively. Plays a role in cell protection against oxidative stress by detoxifying peroxides.</text>
</comment>
<dbReference type="EC" id="1.11.1.24" evidence="6"/>
<name>A0A2V1IND6_9BACT</name>
<comment type="subunit">
    <text evidence="6">Homodimer.</text>
</comment>
<comment type="catalytic activity">
    <reaction evidence="6">
        <text>a hydroperoxide + [thioredoxin]-dithiol = an alcohol + [thioredoxin]-disulfide + H2O</text>
        <dbReference type="Rhea" id="RHEA:62620"/>
        <dbReference type="Rhea" id="RHEA-COMP:10698"/>
        <dbReference type="Rhea" id="RHEA-COMP:10700"/>
        <dbReference type="ChEBI" id="CHEBI:15377"/>
        <dbReference type="ChEBI" id="CHEBI:29950"/>
        <dbReference type="ChEBI" id="CHEBI:30879"/>
        <dbReference type="ChEBI" id="CHEBI:35924"/>
        <dbReference type="ChEBI" id="CHEBI:50058"/>
        <dbReference type="EC" id="1.11.1.24"/>
    </reaction>
</comment>
<dbReference type="InterPro" id="IPR036249">
    <property type="entry name" value="Thioredoxin-like_sf"/>
</dbReference>
<dbReference type="SUPFAM" id="SSF52833">
    <property type="entry name" value="Thioredoxin-like"/>
    <property type="match status" value="1"/>
</dbReference>
<dbReference type="HAMAP" id="MF_00269">
    <property type="entry name" value="Tpx"/>
    <property type="match status" value="1"/>
</dbReference>
<dbReference type="InterPro" id="IPR050455">
    <property type="entry name" value="Tpx_Peroxidase_subfamily"/>
</dbReference>
<dbReference type="GeneID" id="82526025"/>
<feature type="active site" description="Cysteine sulfenic acid (-SOH) intermediate" evidence="6">
    <location>
        <position position="60"/>
    </location>
</feature>
<evidence type="ECO:0000256" key="6">
    <source>
        <dbReference type="HAMAP-Rule" id="MF_00269"/>
    </source>
</evidence>
<dbReference type="EMBL" id="PUEC01000013">
    <property type="protein sequence ID" value="PWB02334.1"/>
    <property type="molecule type" value="Genomic_DNA"/>
</dbReference>
<dbReference type="Proteomes" id="UP000244905">
    <property type="component" value="Unassembled WGS sequence"/>
</dbReference>
<dbReference type="InterPro" id="IPR013766">
    <property type="entry name" value="Thioredoxin_domain"/>
</dbReference>
<protein>
    <recommendedName>
        <fullName evidence="6">Thiol peroxidase</fullName>
        <shortName evidence="6">Tpx</shortName>
        <ecNumber evidence="6">1.11.1.24</ecNumber>
    </recommendedName>
    <alternativeName>
        <fullName evidence="6">Peroxiredoxin tpx</fullName>
        <shortName evidence="6">Prx</shortName>
    </alternativeName>
    <alternativeName>
        <fullName evidence="6">Thioredoxin peroxidase</fullName>
    </alternativeName>
    <alternativeName>
        <fullName evidence="6">Thioredoxin-dependent peroxiredoxin</fullName>
    </alternativeName>
</protein>
<evidence type="ECO:0000256" key="4">
    <source>
        <dbReference type="ARBA" id="ARBA00023157"/>
    </source>
</evidence>
<evidence type="ECO:0000313" key="9">
    <source>
        <dbReference type="Proteomes" id="UP000244905"/>
    </source>
</evidence>
<dbReference type="PROSITE" id="PS51352">
    <property type="entry name" value="THIOREDOXIN_2"/>
    <property type="match status" value="1"/>
</dbReference>
<keyword evidence="3 6" id="KW-0560">Oxidoreductase</keyword>
<keyword evidence="9" id="KW-1185">Reference proteome</keyword>
<dbReference type="PROSITE" id="PS01265">
    <property type="entry name" value="TPX"/>
    <property type="match status" value="1"/>
</dbReference>
<comment type="caution">
    <text evidence="8">The sequence shown here is derived from an EMBL/GenBank/DDBJ whole genome shotgun (WGS) entry which is preliminary data.</text>
</comment>
<keyword evidence="4 6" id="KW-1015">Disulfide bond</keyword>
<dbReference type="GO" id="GO:0008379">
    <property type="term" value="F:thioredoxin peroxidase activity"/>
    <property type="evidence" value="ECO:0007669"/>
    <property type="project" value="UniProtKB-UniRule"/>
</dbReference>
<dbReference type="InterPro" id="IPR002065">
    <property type="entry name" value="TPX"/>
</dbReference>
<dbReference type="InterPro" id="IPR013740">
    <property type="entry name" value="Redoxin"/>
</dbReference>
<evidence type="ECO:0000256" key="1">
    <source>
        <dbReference type="ARBA" id="ARBA00022559"/>
    </source>
</evidence>
<organism evidence="8 9">
    <name type="scientific">Duncaniella muris</name>
    <dbReference type="NCBI Taxonomy" id="2094150"/>
    <lineage>
        <taxon>Bacteria</taxon>
        <taxon>Pseudomonadati</taxon>
        <taxon>Bacteroidota</taxon>
        <taxon>Bacteroidia</taxon>
        <taxon>Bacteroidales</taxon>
        <taxon>Muribaculaceae</taxon>
        <taxon>Duncaniella</taxon>
    </lineage>
</organism>
<keyword evidence="2 6" id="KW-0049">Antioxidant</keyword>
<dbReference type="PANTHER" id="PTHR43110:SF1">
    <property type="entry name" value="THIOL PEROXIDASE"/>
    <property type="match status" value="1"/>
</dbReference>
<feature type="disulfide bond" description="Redox-active" evidence="6">
    <location>
        <begin position="60"/>
        <end position="94"/>
    </location>
</feature>
<evidence type="ECO:0000256" key="5">
    <source>
        <dbReference type="ARBA" id="ARBA00023284"/>
    </source>
</evidence>
<dbReference type="CDD" id="cd03014">
    <property type="entry name" value="PRX_Atyp2cys"/>
    <property type="match status" value="1"/>
</dbReference>
<reference evidence="9" key="1">
    <citation type="submission" date="2018-02" db="EMBL/GenBank/DDBJ databases">
        <authorList>
            <person name="Clavel T."/>
            <person name="Strowig T."/>
        </authorList>
    </citation>
    <scope>NUCLEOTIDE SEQUENCE [LARGE SCALE GENOMIC DNA]</scope>
    <source>
        <strain evidence="9">DSM 103720</strain>
    </source>
</reference>